<proteinExistence type="inferred from homology"/>
<dbReference type="HAMAP" id="MF_00440">
    <property type="entry name" value="NrdR"/>
    <property type="match status" value="1"/>
</dbReference>
<comment type="similarity">
    <text evidence="8">Belongs to the NrdR family.</text>
</comment>
<dbReference type="InterPro" id="IPR003796">
    <property type="entry name" value="RNR_NrdR-like"/>
</dbReference>
<comment type="cofactor">
    <cofactor evidence="8">
        <name>Zn(2+)</name>
        <dbReference type="ChEBI" id="CHEBI:29105"/>
    </cofactor>
    <text evidence="8">Binds 1 zinc ion.</text>
</comment>
<accession>A0A850R4J0</accession>
<dbReference type="EMBL" id="JABZEC010000006">
    <property type="protein sequence ID" value="NVY96891.1"/>
    <property type="molecule type" value="Genomic_DNA"/>
</dbReference>
<feature type="zinc finger region" evidence="8">
    <location>
        <begin position="3"/>
        <end position="34"/>
    </location>
</feature>
<dbReference type="AlphaFoldDB" id="A0A850R4J0"/>
<dbReference type="PANTHER" id="PTHR30455:SF2">
    <property type="entry name" value="TRANSCRIPTIONAL REPRESSOR NRDR"/>
    <property type="match status" value="1"/>
</dbReference>
<keyword evidence="8" id="KW-0863">Zinc-finger</keyword>
<keyword evidence="2 8" id="KW-0547">Nucleotide-binding</keyword>
<evidence type="ECO:0000256" key="4">
    <source>
        <dbReference type="ARBA" id="ARBA00022840"/>
    </source>
</evidence>
<sequence length="163" mass="18951">MMCPQCSKNASRVIDSRPSDDGRVIRRRRVCENCGYRFTTFERIEQTPILVIKKNGNREEFNREKVLRGVVRAAEKRPVTLESMNQVANRVEAQVRAQGESEINSRQIGEYVMQELIKLDDIAYIRFASVYRQFKDINGLMKEVQGLMENEKKTDSDSQIKDD</sequence>
<comment type="function">
    <text evidence="8">Negatively regulates transcription of bacterial ribonucleotide reductase nrd genes and operons by binding to NrdR-boxes.</text>
</comment>
<evidence type="ECO:0000256" key="5">
    <source>
        <dbReference type="ARBA" id="ARBA00023015"/>
    </source>
</evidence>
<evidence type="ECO:0000256" key="8">
    <source>
        <dbReference type="HAMAP-Rule" id="MF_00440"/>
    </source>
</evidence>
<keyword evidence="1 8" id="KW-0678">Repressor</keyword>
<dbReference type="GO" id="GO:0003677">
    <property type="term" value="F:DNA binding"/>
    <property type="evidence" value="ECO:0007669"/>
    <property type="project" value="UniProtKB-KW"/>
</dbReference>
<dbReference type="Pfam" id="PF22811">
    <property type="entry name" value="Zn_ribbon_NrdR"/>
    <property type="match status" value="1"/>
</dbReference>
<name>A0A850R4J0_9LACO</name>
<keyword evidence="11" id="KW-1185">Reference proteome</keyword>
<keyword evidence="7 8" id="KW-0804">Transcription</keyword>
<feature type="domain" description="ATP-cone" evidence="9">
    <location>
        <begin position="49"/>
        <end position="139"/>
    </location>
</feature>
<keyword evidence="8" id="KW-0479">Metal-binding</keyword>
<evidence type="ECO:0000313" key="10">
    <source>
        <dbReference type="EMBL" id="NVY96891.1"/>
    </source>
</evidence>
<evidence type="ECO:0000256" key="2">
    <source>
        <dbReference type="ARBA" id="ARBA00022741"/>
    </source>
</evidence>
<keyword evidence="4 8" id="KW-0067">ATP-binding</keyword>
<dbReference type="Proteomes" id="UP000563523">
    <property type="component" value="Unassembled WGS sequence"/>
</dbReference>
<dbReference type="PANTHER" id="PTHR30455">
    <property type="entry name" value="TRANSCRIPTIONAL REPRESSOR NRDR"/>
    <property type="match status" value="1"/>
</dbReference>
<dbReference type="GO" id="GO:0008270">
    <property type="term" value="F:zinc ion binding"/>
    <property type="evidence" value="ECO:0007669"/>
    <property type="project" value="UniProtKB-UniRule"/>
</dbReference>
<dbReference type="GO" id="GO:0005524">
    <property type="term" value="F:ATP binding"/>
    <property type="evidence" value="ECO:0007669"/>
    <property type="project" value="UniProtKB-UniRule"/>
</dbReference>
<dbReference type="RefSeq" id="WP_176943053.1">
    <property type="nucleotide sequence ID" value="NZ_JABZEC010000006.1"/>
</dbReference>
<reference evidence="10 11" key="1">
    <citation type="submission" date="2020-06" db="EMBL/GenBank/DDBJ databases">
        <authorList>
            <person name="Kang J."/>
        </authorList>
    </citation>
    <scope>NUCLEOTIDE SEQUENCE [LARGE SCALE GENOMIC DNA]</scope>
    <source>
        <strain evidence="10 11">DCY120</strain>
    </source>
</reference>
<dbReference type="InterPro" id="IPR055173">
    <property type="entry name" value="NrdR-like_N"/>
</dbReference>
<evidence type="ECO:0000313" key="11">
    <source>
        <dbReference type="Proteomes" id="UP000563523"/>
    </source>
</evidence>
<gene>
    <name evidence="8 10" type="primary">nrdR</name>
    <name evidence="10" type="ORF">HU830_06975</name>
</gene>
<dbReference type="Pfam" id="PF03477">
    <property type="entry name" value="ATP-cone"/>
    <property type="match status" value="1"/>
</dbReference>
<evidence type="ECO:0000259" key="9">
    <source>
        <dbReference type="PROSITE" id="PS51161"/>
    </source>
</evidence>
<dbReference type="InterPro" id="IPR005144">
    <property type="entry name" value="ATP-cone_dom"/>
</dbReference>
<dbReference type="PROSITE" id="PS51161">
    <property type="entry name" value="ATP_CONE"/>
    <property type="match status" value="1"/>
</dbReference>
<evidence type="ECO:0000256" key="6">
    <source>
        <dbReference type="ARBA" id="ARBA00023125"/>
    </source>
</evidence>
<dbReference type="NCBIfam" id="TIGR00244">
    <property type="entry name" value="transcriptional regulator NrdR"/>
    <property type="match status" value="1"/>
</dbReference>
<keyword evidence="3 8" id="KW-0862">Zinc</keyword>
<keyword evidence="5 8" id="KW-0805">Transcription regulation</keyword>
<evidence type="ECO:0000256" key="1">
    <source>
        <dbReference type="ARBA" id="ARBA00022491"/>
    </source>
</evidence>
<evidence type="ECO:0000256" key="3">
    <source>
        <dbReference type="ARBA" id="ARBA00022833"/>
    </source>
</evidence>
<protein>
    <recommendedName>
        <fullName evidence="8">Transcriptional repressor NrdR</fullName>
    </recommendedName>
</protein>
<dbReference type="GO" id="GO:0045892">
    <property type="term" value="P:negative regulation of DNA-templated transcription"/>
    <property type="evidence" value="ECO:0007669"/>
    <property type="project" value="UniProtKB-UniRule"/>
</dbReference>
<evidence type="ECO:0000256" key="7">
    <source>
        <dbReference type="ARBA" id="ARBA00023163"/>
    </source>
</evidence>
<keyword evidence="6 8" id="KW-0238">DNA-binding</keyword>
<comment type="caution">
    <text evidence="10">The sequence shown here is derived from an EMBL/GenBank/DDBJ whole genome shotgun (WGS) entry which is preliminary data.</text>
</comment>
<organism evidence="10 11">
    <name type="scientific">Bombilactobacillus apium</name>
    <dbReference type="NCBI Taxonomy" id="2675299"/>
    <lineage>
        <taxon>Bacteria</taxon>
        <taxon>Bacillati</taxon>
        <taxon>Bacillota</taxon>
        <taxon>Bacilli</taxon>
        <taxon>Lactobacillales</taxon>
        <taxon>Lactobacillaceae</taxon>
        <taxon>Bombilactobacillus</taxon>
    </lineage>
</organism>